<sequence length="429" mass="48266">MKIKKCCNQSIAIAILLFLGLITTTLSYAKDPLPSWNNADHKQAIISFVEAVTEEGSPDFVPETYRVATFDQDGTILVEQPLVVLFEHLYNFFETQKPEPKLVLMGRQPGQYVSSVSNEVLLTAYQGYTVEQYSEDLLNFVKTAKHPRFNVPYFDLFYQPMLELIQYLRSKNFRVYIVSGSWQIFVRSVVGEKTGLRRSDLIGTQTELAYENGEIKLTGRLTQPVSNLEAKPEYIENNIGEKPILAFGNTLGDYQMFEYTSTNKRKHLVMWLEHDDGEREYEYASHIEEKPGWLKISMKNDFSTVFGNSSDKPCVQETTWGKDPSTGIWSKFNSSCDVPTGWDVSNQDPGHQTGIDKCKADPASCGITCDGEITQCPTSPTYEVASGELHIPLIGVPDAFGVMQGLGVSLIQRPGTFTFDLDMDRITGK</sequence>
<protein>
    <submittedName>
        <fullName evidence="1">Phosphoserine phosphatase</fullName>
    </submittedName>
</protein>
<organism evidence="1 2">
    <name type="scientific">Thioploca ingrica</name>
    <dbReference type="NCBI Taxonomy" id="40754"/>
    <lineage>
        <taxon>Bacteria</taxon>
        <taxon>Pseudomonadati</taxon>
        <taxon>Pseudomonadota</taxon>
        <taxon>Gammaproteobacteria</taxon>
        <taxon>Thiotrichales</taxon>
        <taxon>Thiotrichaceae</taxon>
        <taxon>Thioploca</taxon>
    </lineage>
</organism>
<dbReference type="HOGENOM" id="CLU_052514_0_0_6"/>
<keyword evidence="2" id="KW-1185">Reference proteome</keyword>
<dbReference type="Pfam" id="PF12710">
    <property type="entry name" value="HAD"/>
    <property type="match status" value="1"/>
</dbReference>
<dbReference type="Gene3D" id="3.40.50.1000">
    <property type="entry name" value="HAD superfamily/HAD-like"/>
    <property type="match status" value="1"/>
</dbReference>
<dbReference type="Proteomes" id="UP000031623">
    <property type="component" value="Chromosome"/>
</dbReference>
<dbReference type="AlphaFoldDB" id="A0A090AL54"/>
<accession>A0A090AL54</accession>
<evidence type="ECO:0000313" key="1">
    <source>
        <dbReference type="EMBL" id="BAP56497.1"/>
    </source>
</evidence>
<name>A0A090AL54_9GAMM</name>
<dbReference type="EMBL" id="AP014633">
    <property type="protein sequence ID" value="BAP56497.1"/>
    <property type="molecule type" value="Genomic_DNA"/>
</dbReference>
<dbReference type="KEGG" id="tig:THII_2200"/>
<evidence type="ECO:0000313" key="2">
    <source>
        <dbReference type="Proteomes" id="UP000031623"/>
    </source>
</evidence>
<dbReference type="SUPFAM" id="SSF56784">
    <property type="entry name" value="HAD-like"/>
    <property type="match status" value="1"/>
</dbReference>
<proteinExistence type="predicted"/>
<dbReference type="InterPro" id="IPR023214">
    <property type="entry name" value="HAD_sf"/>
</dbReference>
<reference evidence="1" key="1">
    <citation type="journal article" date="2014" name="ISME J.">
        <title>Ecophysiology of Thioploca ingrica as revealed by the complete genome sequence supplemented with proteomic evidence.</title>
        <authorList>
            <person name="Kojima H."/>
            <person name="Ogura Y."/>
            <person name="Yamamoto N."/>
            <person name="Togashi T."/>
            <person name="Mori H."/>
            <person name="Watanabe T."/>
            <person name="Nemoto F."/>
            <person name="Kurokawa K."/>
            <person name="Hayashi T."/>
            <person name="Fukui M."/>
        </authorList>
    </citation>
    <scope>NUCLEOTIDE SEQUENCE [LARGE SCALE GENOMIC DNA]</scope>
</reference>
<dbReference type="OrthoDB" id="9799365at2"/>
<gene>
    <name evidence="1" type="ORF">THII_2200</name>
</gene>
<dbReference type="InterPro" id="IPR036412">
    <property type="entry name" value="HAD-like_sf"/>
</dbReference>
<dbReference type="STRING" id="40754.THII_2200"/>